<sequence>MRECTAAVLERLDKGLCCRNWRNLFPQSMIKHLEFWGSDHRPLVLDLGDDLDTGRTKVVNRKRRFFFEECWIEDSKCKEIVCSAWNNNCGGNWVKEVLSNIDTCGRNLKVWNTKMRRDMRANLQSKNEALRKATDVDIPVLWKVVQNLEKELNEVLNEEERYWSQRAKVEWLRNGDRNTRFFHSKASVRKARNKIKGLVVEGGNWKVAAIDLERITCHYFDNLFKSCNPTESDLAKVWDGVQARISTHSSRLLETIFTGEEVRKTVFDMSPMKAPGCDGLPAIFYQKFWDSIGSSVIMGCLKILNDGHSVEDFNKTIIALIPKTQNPIKVEDYRPISLCTVLYKIIAKTISNRLRQVLGDVISENQCAFIPGRLISDNTIVGFECLHRLETAEEKTWIHGY</sequence>
<dbReference type="InterPro" id="IPR052343">
    <property type="entry name" value="Retrotransposon-Effector_Assoc"/>
</dbReference>
<accession>A0AAE0ACX5</accession>
<dbReference type="Pfam" id="PF00078">
    <property type="entry name" value="RVT_1"/>
    <property type="match status" value="1"/>
</dbReference>
<name>A0AAE0ACX5_9ROSI</name>
<gene>
    <name evidence="2" type="ORF">Dsin_016352</name>
</gene>
<dbReference type="PANTHER" id="PTHR46890">
    <property type="entry name" value="NON-LTR RETROLELEMENT REVERSE TRANSCRIPTASE-LIKE PROTEIN-RELATED"/>
    <property type="match status" value="1"/>
</dbReference>
<evidence type="ECO:0000313" key="3">
    <source>
        <dbReference type="Proteomes" id="UP001281410"/>
    </source>
</evidence>
<organism evidence="2 3">
    <name type="scientific">Dipteronia sinensis</name>
    <dbReference type="NCBI Taxonomy" id="43782"/>
    <lineage>
        <taxon>Eukaryota</taxon>
        <taxon>Viridiplantae</taxon>
        <taxon>Streptophyta</taxon>
        <taxon>Embryophyta</taxon>
        <taxon>Tracheophyta</taxon>
        <taxon>Spermatophyta</taxon>
        <taxon>Magnoliopsida</taxon>
        <taxon>eudicotyledons</taxon>
        <taxon>Gunneridae</taxon>
        <taxon>Pentapetalae</taxon>
        <taxon>rosids</taxon>
        <taxon>malvids</taxon>
        <taxon>Sapindales</taxon>
        <taxon>Sapindaceae</taxon>
        <taxon>Hippocastanoideae</taxon>
        <taxon>Acereae</taxon>
        <taxon>Dipteronia</taxon>
    </lineage>
</organism>
<evidence type="ECO:0000259" key="1">
    <source>
        <dbReference type="Pfam" id="PF00078"/>
    </source>
</evidence>
<protein>
    <recommendedName>
        <fullName evidence="1">Reverse transcriptase domain-containing protein</fullName>
    </recommendedName>
</protein>
<keyword evidence="3" id="KW-1185">Reference proteome</keyword>
<comment type="caution">
    <text evidence="2">The sequence shown here is derived from an EMBL/GenBank/DDBJ whole genome shotgun (WGS) entry which is preliminary data.</text>
</comment>
<dbReference type="InterPro" id="IPR000477">
    <property type="entry name" value="RT_dom"/>
</dbReference>
<dbReference type="AlphaFoldDB" id="A0AAE0ACX5"/>
<feature type="domain" description="Reverse transcriptase" evidence="1">
    <location>
        <begin position="321"/>
        <end position="392"/>
    </location>
</feature>
<dbReference type="EMBL" id="JANJYJ010000005">
    <property type="protein sequence ID" value="KAK3211646.1"/>
    <property type="molecule type" value="Genomic_DNA"/>
</dbReference>
<dbReference type="PANTHER" id="PTHR46890:SF48">
    <property type="entry name" value="RNA-DIRECTED DNA POLYMERASE"/>
    <property type="match status" value="1"/>
</dbReference>
<reference evidence="2" key="1">
    <citation type="journal article" date="2023" name="Plant J.">
        <title>Genome sequences and population genomics provide insights into the demographic history, inbreeding, and mutation load of two 'living fossil' tree species of Dipteronia.</title>
        <authorList>
            <person name="Feng Y."/>
            <person name="Comes H.P."/>
            <person name="Chen J."/>
            <person name="Zhu S."/>
            <person name="Lu R."/>
            <person name="Zhang X."/>
            <person name="Li P."/>
            <person name="Qiu J."/>
            <person name="Olsen K.M."/>
            <person name="Qiu Y."/>
        </authorList>
    </citation>
    <scope>NUCLEOTIDE SEQUENCE</scope>
    <source>
        <strain evidence="2">NBL</strain>
    </source>
</reference>
<proteinExistence type="predicted"/>
<dbReference type="Proteomes" id="UP001281410">
    <property type="component" value="Unassembled WGS sequence"/>
</dbReference>
<evidence type="ECO:0000313" key="2">
    <source>
        <dbReference type="EMBL" id="KAK3211646.1"/>
    </source>
</evidence>